<dbReference type="AlphaFoldDB" id="A0A8P4KKQ2"/>
<dbReference type="PANTHER" id="PTHR19232:SF1">
    <property type="entry name" value="CEREBELLAR DEGENERATION-RELATED PROTEIN 2"/>
    <property type="match status" value="1"/>
</dbReference>
<dbReference type="GeneTree" id="ENSGT00390000018570"/>
<evidence type="ECO:0000256" key="2">
    <source>
        <dbReference type="ARBA" id="ARBA00023054"/>
    </source>
</evidence>
<dbReference type="InterPro" id="IPR026079">
    <property type="entry name" value="CDR2"/>
</dbReference>
<sequence>MLTDMIVEEEFEIKEEEPWYDKQDLEHDLQLAAELGKTLLERNRELEQGLQQMYSTNQEQLQEIEYLTKQVDLLRQVNDQHAKVYEQLDVSARELEQSNHKLVLDNRTAQQKIQGLTETVEQLQTQVEELQHQVEELKLSPCQPPHREKGPPRGTQSVSCLTELPPDMSWQEEEQASLRQSLRALQTQFASERARREQSEREAELLASENATLEQQLAGMEGCQARVSELEREAEELRQLWKSESSTRSTRPDFIHSLLPNSMFLNPEEESDGDAVKSPWVLKRWDSERLMKIYDHECSCVRRAEVVKYRGISLLNEVDAQYSALQVKYDELLRRCHLGPPEEEQDEQSHKSVQTASLAAARPALTDMEDFEDDFHQPEYKELFREIFTRIQKTKEDLIENRGRASAGAELQILH</sequence>
<evidence type="ECO:0000256" key="3">
    <source>
        <dbReference type="SAM" id="Coils"/>
    </source>
</evidence>
<name>A0A8P4KKQ2_DICLA</name>
<protein>
    <submittedName>
        <fullName evidence="5">Cerebellar degeneration related protein 2</fullName>
    </submittedName>
</protein>
<organism evidence="5 6">
    <name type="scientific">Dicentrarchus labrax</name>
    <name type="common">European seabass</name>
    <name type="synonym">Morone labrax</name>
    <dbReference type="NCBI Taxonomy" id="13489"/>
    <lineage>
        <taxon>Eukaryota</taxon>
        <taxon>Metazoa</taxon>
        <taxon>Chordata</taxon>
        <taxon>Craniata</taxon>
        <taxon>Vertebrata</taxon>
        <taxon>Euteleostomi</taxon>
        <taxon>Actinopterygii</taxon>
        <taxon>Neopterygii</taxon>
        <taxon>Teleostei</taxon>
        <taxon>Neoteleostei</taxon>
        <taxon>Acanthomorphata</taxon>
        <taxon>Eupercaria</taxon>
        <taxon>Moronidae</taxon>
        <taxon>Dicentrarchus</taxon>
    </lineage>
</organism>
<reference evidence="5" key="2">
    <citation type="submission" date="2025-09" db="UniProtKB">
        <authorList>
            <consortium name="Ensembl"/>
        </authorList>
    </citation>
    <scope>IDENTIFICATION</scope>
</reference>
<keyword evidence="2 3" id="KW-0175">Coiled coil</keyword>
<proteinExistence type="inferred from homology"/>
<dbReference type="Ensembl" id="ENSDLAT00005088435.1">
    <property type="protein sequence ID" value="ENSDLAP00005076806.1"/>
    <property type="gene ID" value="ENSDLAG00005033201.1"/>
</dbReference>
<reference evidence="5" key="1">
    <citation type="submission" date="2025-08" db="UniProtKB">
        <authorList>
            <consortium name="Ensembl"/>
        </authorList>
    </citation>
    <scope>IDENTIFICATION</scope>
</reference>
<evidence type="ECO:0000256" key="4">
    <source>
        <dbReference type="SAM" id="MobiDB-lite"/>
    </source>
</evidence>
<dbReference type="PANTHER" id="PTHR19232">
    <property type="entry name" value="CENTROCORTIN FAMILY MEMBER"/>
    <property type="match status" value="1"/>
</dbReference>
<feature type="coiled-coil region" evidence="3">
    <location>
        <begin position="182"/>
        <end position="240"/>
    </location>
</feature>
<keyword evidence="6" id="KW-1185">Reference proteome</keyword>
<evidence type="ECO:0000313" key="5">
    <source>
        <dbReference type="Ensembl" id="ENSDLAP00005076806.1"/>
    </source>
</evidence>
<accession>A0A8P4KKQ2</accession>
<comment type="similarity">
    <text evidence="1">Belongs to the CDR2 family.</text>
</comment>
<feature type="coiled-coil region" evidence="3">
    <location>
        <begin position="92"/>
        <end position="140"/>
    </location>
</feature>
<feature type="region of interest" description="Disordered" evidence="4">
    <location>
        <begin position="141"/>
        <end position="161"/>
    </location>
</feature>
<evidence type="ECO:0000256" key="1">
    <source>
        <dbReference type="ARBA" id="ARBA00009019"/>
    </source>
</evidence>
<evidence type="ECO:0000313" key="6">
    <source>
        <dbReference type="Proteomes" id="UP000694389"/>
    </source>
</evidence>
<dbReference type="Proteomes" id="UP000694389">
    <property type="component" value="Unassembled WGS sequence"/>
</dbReference>
<gene>
    <name evidence="5" type="primary">CDR2</name>
</gene>